<dbReference type="SUPFAM" id="SSF103657">
    <property type="entry name" value="BAR/IMD domain-like"/>
    <property type="match status" value="1"/>
</dbReference>
<dbReference type="Gene3D" id="1.20.1270.60">
    <property type="entry name" value="Arfaptin homology (AH) domain/BAR domain"/>
    <property type="match status" value="1"/>
</dbReference>
<gene>
    <name evidence="4" type="ORF">BYL167_LOCUS14229</name>
    <name evidence="3" type="ORF">CJN711_LOCUS2386</name>
</gene>
<reference evidence="3" key="1">
    <citation type="submission" date="2021-02" db="EMBL/GenBank/DDBJ databases">
        <authorList>
            <person name="Nowell W R."/>
        </authorList>
    </citation>
    <scope>NUCLEOTIDE SEQUENCE</scope>
</reference>
<evidence type="ECO:0000313" key="3">
    <source>
        <dbReference type="EMBL" id="CAF1001728.1"/>
    </source>
</evidence>
<dbReference type="EMBL" id="CAJNOV010000146">
    <property type="protein sequence ID" value="CAF1001728.1"/>
    <property type="molecule type" value="Genomic_DNA"/>
</dbReference>
<feature type="compositionally biased region" description="Basic and acidic residues" evidence="2">
    <location>
        <begin position="374"/>
        <end position="389"/>
    </location>
</feature>
<feature type="coiled-coil region" evidence="1">
    <location>
        <begin position="206"/>
        <end position="258"/>
    </location>
</feature>
<comment type="caution">
    <text evidence="3">The sequence shown here is derived from an EMBL/GenBank/DDBJ whole genome shotgun (WGS) entry which is preliminary data.</text>
</comment>
<evidence type="ECO:0000256" key="2">
    <source>
        <dbReference type="SAM" id="MobiDB-lite"/>
    </source>
</evidence>
<dbReference type="AlphaFoldDB" id="A0A814GWQ4"/>
<protein>
    <submittedName>
        <fullName evidence="3">Uncharacterized protein</fullName>
    </submittedName>
</protein>
<dbReference type="EMBL" id="CAJOBH010005027">
    <property type="protein sequence ID" value="CAF4011052.1"/>
    <property type="molecule type" value="Genomic_DNA"/>
</dbReference>
<dbReference type="InterPro" id="IPR027267">
    <property type="entry name" value="AH/BAR_dom_sf"/>
</dbReference>
<name>A0A814GWQ4_9BILA</name>
<dbReference type="Proteomes" id="UP000681967">
    <property type="component" value="Unassembled WGS sequence"/>
</dbReference>
<keyword evidence="1" id="KW-0175">Coiled coil</keyword>
<evidence type="ECO:0000313" key="5">
    <source>
        <dbReference type="Proteomes" id="UP000663855"/>
    </source>
</evidence>
<organism evidence="3 5">
    <name type="scientific">Rotaria magnacalcarata</name>
    <dbReference type="NCBI Taxonomy" id="392030"/>
    <lineage>
        <taxon>Eukaryota</taxon>
        <taxon>Metazoa</taxon>
        <taxon>Spiralia</taxon>
        <taxon>Gnathifera</taxon>
        <taxon>Rotifera</taxon>
        <taxon>Eurotatoria</taxon>
        <taxon>Bdelloidea</taxon>
        <taxon>Philodinida</taxon>
        <taxon>Philodinidae</taxon>
        <taxon>Rotaria</taxon>
    </lineage>
</organism>
<proteinExistence type="predicted"/>
<evidence type="ECO:0000313" key="4">
    <source>
        <dbReference type="EMBL" id="CAF4011052.1"/>
    </source>
</evidence>
<evidence type="ECO:0000256" key="1">
    <source>
        <dbReference type="SAM" id="Coils"/>
    </source>
</evidence>
<feature type="region of interest" description="Disordered" evidence="2">
    <location>
        <begin position="315"/>
        <end position="389"/>
    </location>
</feature>
<sequence>MPKKLAMHVGRCVGYTTELATDHLPINSRSFKKNGKYNGKTFYDDENYQWMLDCLDGGYEICKDFYEYMQHYNNLEKKHIHNLESHSKKWNSKIQQQSPYSSYHTTKNAQLELASKPTEEAKILLVRHAAIQDVIDRYHAAVEIMYPRTLFGTSHKHYRSSAMKDLFKAAHYSLSSLSVNLTKLREQEHSIVNSSNDGSYADNNSNAATTKQLKQIRDQIAHAEKEYRREHENYCISVRDIYQQCRKLEKERLDLIKETSIEFTKVAYSSEHVNQQRRVYEELMQYLNVQQNTVADLNFWAQTYRVYDSQIDISSRMNRKHADDSDNDSISVRRMRTSSGNQRRNGKHTENNVQQSDSEDEPEQSLADGTAARNEVKQNKHAETVEKRK</sequence>
<dbReference type="Proteomes" id="UP000663855">
    <property type="component" value="Unassembled WGS sequence"/>
</dbReference>
<accession>A0A814GWQ4</accession>